<feature type="region of interest" description="Disordered" evidence="2">
    <location>
        <begin position="252"/>
        <end position="272"/>
    </location>
</feature>
<evidence type="ECO:0000259" key="3">
    <source>
        <dbReference type="PROSITE" id="PS50026"/>
    </source>
</evidence>
<name>A0A423T3H0_PENVA</name>
<protein>
    <submittedName>
        <fullName evidence="4">Putative hemolectin</fullName>
    </submittedName>
</protein>
<comment type="caution">
    <text evidence="4">The sequence shown here is derived from an EMBL/GenBank/DDBJ whole genome shotgun (WGS) entry which is preliminary data.</text>
</comment>
<dbReference type="STRING" id="6689.A0A423T3H0"/>
<gene>
    <name evidence="4" type="ORF">C7M84_010658</name>
</gene>
<sequence>MMVLVMVNWSSLHRSWVQSSGMDDGQGNNYNLDCSLEDPALKIDHTGKDLKFGKRGVVIPCSEGYASPFGGTVIHIVCQGDAWEPLPWEDPAHPACVPVCPEGCGQGRCVAPGKCECFGRSCEDVTATCKQSTFNPENMLSKTRKNEVVLFCEPGFQLTTNTLYTPLLCHQGQWLYAGVGRGEGIFCLPVTTPPCQNGGRAVEGNKCLCSGGFVGSRCQHRKCVQDPPRVKFAYYEDVETNAFVNASNETHDNATATDSMGNSSLASANQKDQDSANVSMVYDIALGGANGTGIANDTDSDNIASMSEDGTDAEEENYYIEDTANDTMSPCTRKALMAEVPQKYLVCAPGYKLQGTDKARLLVVCHDGEWRFLHASLSFEEVSCAPVLHI</sequence>
<reference evidence="4 5" key="2">
    <citation type="submission" date="2019-01" db="EMBL/GenBank/DDBJ databases">
        <title>The decoding of complex shrimp genome reveals the adaptation for benthos swimmer, frequently molting mechanism and breeding impact on genome.</title>
        <authorList>
            <person name="Sun Y."/>
            <person name="Gao Y."/>
            <person name="Yu Y."/>
        </authorList>
    </citation>
    <scope>NUCLEOTIDE SEQUENCE [LARGE SCALE GENOMIC DNA]</scope>
    <source>
        <tissue evidence="4">Muscle</tissue>
    </source>
</reference>
<evidence type="ECO:0000256" key="1">
    <source>
        <dbReference type="PROSITE-ProRule" id="PRU00076"/>
    </source>
</evidence>
<keyword evidence="5" id="KW-1185">Reference proteome</keyword>
<evidence type="ECO:0000313" key="4">
    <source>
        <dbReference type="EMBL" id="ROT71046.1"/>
    </source>
</evidence>
<dbReference type="PROSITE" id="PS01186">
    <property type="entry name" value="EGF_2"/>
    <property type="match status" value="1"/>
</dbReference>
<dbReference type="EMBL" id="QCYY01002349">
    <property type="protein sequence ID" value="ROT71046.1"/>
    <property type="molecule type" value="Genomic_DNA"/>
</dbReference>
<dbReference type="SUPFAM" id="SSF57196">
    <property type="entry name" value="EGF/Laminin"/>
    <property type="match status" value="1"/>
</dbReference>
<dbReference type="AlphaFoldDB" id="A0A423T3H0"/>
<evidence type="ECO:0000256" key="2">
    <source>
        <dbReference type="SAM" id="MobiDB-lite"/>
    </source>
</evidence>
<proteinExistence type="predicted"/>
<feature type="domain" description="EGF-like" evidence="3">
    <location>
        <begin position="183"/>
        <end position="219"/>
    </location>
</feature>
<comment type="caution">
    <text evidence="1">Lacks conserved residue(s) required for the propagation of feature annotation.</text>
</comment>
<evidence type="ECO:0000313" key="5">
    <source>
        <dbReference type="Proteomes" id="UP000283509"/>
    </source>
</evidence>
<keyword evidence="1" id="KW-1015">Disulfide bond</keyword>
<dbReference type="Proteomes" id="UP000283509">
    <property type="component" value="Unassembled WGS sequence"/>
</dbReference>
<dbReference type="PROSITE" id="PS00022">
    <property type="entry name" value="EGF_1"/>
    <property type="match status" value="1"/>
</dbReference>
<dbReference type="InterPro" id="IPR000742">
    <property type="entry name" value="EGF"/>
</dbReference>
<keyword evidence="1" id="KW-0245">EGF-like domain</keyword>
<dbReference type="PROSITE" id="PS50026">
    <property type="entry name" value="EGF_3"/>
    <property type="match status" value="1"/>
</dbReference>
<feature type="disulfide bond" evidence="1">
    <location>
        <begin position="209"/>
        <end position="218"/>
    </location>
</feature>
<accession>A0A423T3H0</accession>
<organism evidence="4 5">
    <name type="scientific">Penaeus vannamei</name>
    <name type="common">Whiteleg shrimp</name>
    <name type="synonym">Litopenaeus vannamei</name>
    <dbReference type="NCBI Taxonomy" id="6689"/>
    <lineage>
        <taxon>Eukaryota</taxon>
        <taxon>Metazoa</taxon>
        <taxon>Ecdysozoa</taxon>
        <taxon>Arthropoda</taxon>
        <taxon>Crustacea</taxon>
        <taxon>Multicrustacea</taxon>
        <taxon>Malacostraca</taxon>
        <taxon>Eumalacostraca</taxon>
        <taxon>Eucarida</taxon>
        <taxon>Decapoda</taxon>
        <taxon>Dendrobranchiata</taxon>
        <taxon>Penaeoidea</taxon>
        <taxon>Penaeidae</taxon>
        <taxon>Penaeus</taxon>
    </lineage>
</organism>
<dbReference type="Gene3D" id="2.10.25.10">
    <property type="entry name" value="Laminin"/>
    <property type="match status" value="1"/>
</dbReference>
<reference evidence="4 5" key="1">
    <citation type="submission" date="2018-04" db="EMBL/GenBank/DDBJ databases">
        <authorList>
            <person name="Zhang X."/>
            <person name="Yuan J."/>
            <person name="Li F."/>
            <person name="Xiang J."/>
        </authorList>
    </citation>
    <scope>NUCLEOTIDE SEQUENCE [LARGE SCALE GENOMIC DNA]</scope>
    <source>
        <tissue evidence="4">Muscle</tissue>
    </source>
</reference>